<feature type="domain" description="HTH gntR-type" evidence="4">
    <location>
        <begin position="4"/>
        <end position="71"/>
    </location>
</feature>
<dbReference type="SUPFAM" id="SSF48008">
    <property type="entry name" value="GntR ligand-binding domain-like"/>
    <property type="match status" value="1"/>
</dbReference>
<dbReference type="Pfam" id="PF07729">
    <property type="entry name" value="FCD"/>
    <property type="match status" value="1"/>
</dbReference>
<dbReference type="Gene3D" id="1.10.10.10">
    <property type="entry name" value="Winged helix-like DNA-binding domain superfamily/Winged helix DNA-binding domain"/>
    <property type="match status" value="1"/>
</dbReference>
<dbReference type="Gene3D" id="1.20.120.530">
    <property type="entry name" value="GntR ligand-binding domain-like"/>
    <property type="match status" value="1"/>
</dbReference>
<sequence>MEISSRSDIAYQALRRAIIEQALAPGTKLREDEIGAHFGISRTLVRAALMRLSQEGLVEIKRKRTATVAIPSLDEAREIFEVRHCLEQQIVQRLTAHWRPEMGETLEAHVNEEEAAAQRGDTASASRLAGEFHIVLARLAGNALLARYLSEVVSRCSLILAVYGRPHVAECATAEHRNVIAALRARDAAASISIMNEHLHAVEARALPRPQEAEDVRISDILARYSTAG</sequence>
<dbReference type="InterPro" id="IPR036390">
    <property type="entry name" value="WH_DNA-bd_sf"/>
</dbReference>
<dbReference type="EMBL" id="JACXWY010000008">
    <property type="protein sequence ID" value="MBD3846925.1"/>
    <property type="molecule type" value="Genomic_DNA"/>
</dbReference>
<dbReference type="SUPFAM" id="SSF46785">
    <property type="entry name" value="Winged helix' DNA-binding domain"/>
    <property type="match status" value="1"/>
</dbReference>
<dbReference type="InterPro" id="IPR008920">
    <property type="entry name" value="TF_FadR/GntR_C"/>
</dbReference>
<dbReference type="InterPro" id="IPR036388">
    <property type="entry name" value="WH-like_DNA-bd_sf"/>
</dbReference>
<keyword evidence="1" id="KW-0805">Transcription regulation</keyword>
<evidence type="ECO:0000256" key="3">
    <source>
        <dbReference type="ARBA" id="ARBA00023163"/>
    </source>
</evidence>
<evidence type="ECO:0000256" key="1">
    <source>
        <dbReference type="ARBA" id="ARBA00023015"/>
    </source>
</evidence>
<dbReference type="Pfam" id="PF00392">
    <property type="entry name" value="GntR"/>
    <property type="match status" value="1"/>
</dbReference>
<keyword evidence="3" id="KW-0804">Transcription</keyword>
<dbReference type="Proteomes" id="UP000619295">
    <property type="component" value="Unassembled WGS sequence"/>
</dbReference>
<dbReference type="InterPro" id="IPR000524">
    <property type="entry name" value="Tscrpt_reg_HTH_GntR"/>
</dbReference>
<reference evidence="5" key="1">
    <citation type="submission" date="2020-09" db="EMBL/GenBank/DDBJ databases">
        <title>Bosea spartocytisi sp. nov. a root nodule endophyte of Spartocytisus supranubius in the high mountain ecosystem fo the Teide National Park (Canary Islands, Spain).</title>
        <authorList>
            <person name="Pulido-Suarez L."/>
            <person name="Peix A."/>
            <person name="Igual J.M."/>
            <person name="Socas-Perez N."/>
            <person name="Velazquez E."/>
            <person name="Flores-Felix J.D."/>
            <person name="Leon-Barrios M."/>
        </authorList>
    </citation>
    <scope>NUCLEOTIDE SEQUENCE</scope>
    <source>
        <strain evidence="5">SSUT16</strain>
    </source>
</reference>
<organism evidence="5 6">
    <name type="scientific">Bosea spartocytisi</name>
    <dbReference type="NCBI Taxonomy" id="2773451"/>
    <lineage>
        <taxon>Bacteria</taxon>
        <taxon>Pseudomonadati</taxon>
        <taxon>Pseudomonadota</taxon>
        <taxon>Alphaproteobacteria</taxon>
        <taxon>Hyphomicrobiales</taxon>
        <taxon>Boseaceae</taxon>
        <taxon>Bosea</taxon>
    </lineage>
</organism>
<keyword evidence="6" id="KW-1185">Reference proteome</keyword>
<evidence type="ECO:0000256" key="2">
    <source>
        <dbReference type="ARBA" id="ARBA00023125"/>
    </source>
</evidence>
<evidence type="ECO:0000313" key="6">
    <source>
        <dbReference type="Proteomes" id="UP000619295"/>
    </source>
</evidence>
<dbReference type="InterPro" id="IPR011711">
    <property type="entry name" value="GntR_C"/>
</dbReference>
<gene>
    <name evidence="5" type="ORF">IED13_14545</name>
</gene>
<name>A0A927HYW2_9HYPH</name>
<keyword evidence="2" id="KW-0238">DNA-binding</keyword>
<evidence type="ECO:0000313" key="5">
    <source>
        <dbReference type="EMBL" id="MBD3846925.1"/>
    </source>
</evidence>
<dbReference type="PANTHER" id="PTHR43537">
    <property type="entry name" value="TRANSCRIPTIONAL REGULATOR, GNTR FAMILY"/>
    <property type="match status" value="1"/>
</dbReference>
<dbReference type="GO" id="GO:0003677">
    <property type="term" value="F:DNA binding"/>
    <property type="evidence" value="ECO:0007669"/>
    <property type="project" value="UniProtKB-KW"/>
</dbReference>
<evidence type="ECO:0000259" key="4">
    <source>
        <dbReference type="PROSITE" id="PS50949"/>
    </source>
</evidence>
<dbReference type="SMART" id="SM00895">
    <property type="entry name" value="FCD"/>
    <property type="match status" value="1"/>
</dbReference>
<accession>A0A927HYW2</accession>
<dbReference type="GO" id="GO:0003700">
    <property type="term" value="F:DNA-binding transcription factor activity"/>
    <property type="evidence" value="ECO:0007669"/>
    <property type="project" value="InterPro"/>
</dbReference>
<dbReference type="AlphaFoldDB" id="A0A927HYW2"/>
<dbReference type="PROSITE" id="PS50949">
    <property type="entry name" value="HTH_GNTR"/>
    <property type="match status" value="1"/>
</dbReference>
<protein>
    <submittedName>
        <fullName evidence="5">GntR family transcriptional regulator</fullName>
    </submittedName>
</protein>
<dbReference type="RefSeq" id="WP_038363394.1">
    <property type="nucleotide sequence ID" value="NZ_JACXWY010000008.1"/>
</dbReference>
<dbReference type="SMART" id="SM00345">
    <property type="entry name" value="HTH_GNTR"/>
    <property type="match status" value="1"/>
</dbReference>
<comment type="caution">
    <text evidence="5">The sequence shown here is derived from an EMBL/GenBank/DDBJ whole genome shotgun (WGS) entry which is preliminary data.</text>
</comment>
<dbReference type="PANTHER" id="PTHR43537:SF53">
    <property type="entry name" value="HTH-TYPE TRANSCRIPTIONAL REPRESSOR NANR"/>
    <property type="match status" value="1"/>
</dbReference>
<proteinExistence type="predicted"/>